<dbReference type="EMBL" id="CM055103">
    <property type="protein sequence ID" value="KAJ7536741.1"/>
    <property type="molecule type" value="Genomic_DNA"/>
</dbReference>
<reference evidence="2" key="1">
    <citation type="journal article" date="2024" name="Proc. Natl. Acad. Sci. U.S.A.">
        <title>Extraordinary preservation of gene collinearity over three hundred million years revealed in homosporous lycophytes.</title>
        <authorList>
            <person name="Li C."/>
            <person name="Wickell D."/>
            <person name="Kuo L.Y."/>
            <person name="Chen X."/>
            <person name="Nie B."/>
            <person name="Liao X."/>
            <person name="Peng D."/>
            <person name="Ji J."/>
            <person name="Jenkins J."/>
            <person name="Williams M."/>
            <person name="Shu S."/>
            <person name="Plott C."/>
            <person name="Barry K."/>
            <person name="Rajasekar S."/>
            <person name="Grimwood J."/>
            <person name="Han X."/>
            <person name="Sun S."/>
            <person name="Hou Z."/>
            <person name="He W."/>
            <person name="Dai G."/>
            <person name="Sun C."/>
            <person name="Schmutz J."/>
            <person name="Leebens-Mack J.H."/>
            <person name="Li F.W."/>
            <person name="Wang L."/>
        </authorList>
    </citation>
    <scope>NUCLEOTIDE SEQUENCE [LARGE SCALE GENOMIC DNA]</scope>
    <source>
        <strain evidence="2">cv. PW_Plant_1</strain>
    </source>
</reference>
<organism evidence="1 2">
    <name type="scientific">Diphasiastrum complanatum</name>
    <name type="common">Issler's clubmoss</name>
    <name type="synonym">Lycopodium complanatum</name>
    <dbReference type="NCBI Taxonomy" id="34168"/>
    <lineage>
        <taxon>Eukaryota</taxon>
        <taxon>Viridiplantae</taxon>
        <taxon>Streptophyta</taxon>
        <taxon>Embryophyta</taxon>
        <taxon>Tracheophyta</taxon>
        <taxon>Lycopodiopsida</taxon>
        <taxon>Lycopodiales</taxon>
        <taxon>Lycopodiaceae</taxon>
        <taxon>Lycopodioideae</taxon>
        <taxon>Diphasiastrum</taxon>
    </lineage>
</organism>
<keyword evidence="2" id="KW-1185">Reference proteome</keyword>
<dbReference type="Proteomes" id="UP001162992">
    <property type="component" value="Chromosome 12"/>
</dbReference>
<comment type="caution">
    <text evidence="1">The sequence shown here is derived from an EMBL/GenBank/DDBJ whole genome shotgun (WGS) entry which is preliminary data.</text>
</comment>
<sequence length="295" mass="32073">MGNPAKNLKQSLSDLLGAGRSDQKRQQQRRDHKFSSQSSKKRQKIRSKPADSSNTNSNSSNSSSSGKKSWRTSSLRADDLDLGSKPLPSPSPAAVIPASASVSDQCKSQSFRNLSANWASAHARSAALAPVQLGGIVMRRSTSANSFASRTHDDDPSYLAFEKLFNQFQGKPPDTRKVLVTITVLGTIGRLRLFIADTATVPELIAMALGEYAHEGRLPPLGRNAKAFHLYLTPFHPQPLPPQETIKRLGTRSFVLCPTNQAPSPRCKSSAEMPKGSRSWWRIITGISSNVALVL</sequence>
<accession>A0ACC2C410</accession>
<protein>
    <submittedName>
        <fullName evidence="1">Uncharacterized protein</fullName>
    </submittedName>
</protein>
<evidence type="ECO:0000313" key="2">
    <source>
        <dbReference type="Proteomes" id="UP001162992"/>
    </source>
</evidence>
<gene>
    <name evidence="1" type="ORF">O6H91_12G080600</name>
</gene>
<name>A0ACC2C410_DIPCM</name>
<evidence type="ECO:0000313" key="1">
    <source>
        <dbReference type="EMBL" id="KAJ7536741.1"/>
    </source>
</evidence>
<proteinExistence type="predicted"/>